<evidence type="ECO:0000256" key="2">
    <source>
        <dbReference type="ARBA" id="ARBA00023125"/>
    </source>
</evidence>
<dbReference type="GO" id="GO:0003677">
    <property type="term" value="F:DNA binding"/>
    <property type="evidence" value="ECO:0007669"/>
    <property type="project" value="UniProtKB-KW"/>
</dbReference>
<dbReference type="Pfam" id="PF02195">
    <property type="entry name" value="ParB_N"/>
    <property type="match status" value="1"/>
</dbReference>
<dbReference type="SUPFAM" id="SSF110849">
    <property type="entry name" value="ParB/Sulfiredoxin"/>
    <property type="match status" value="1"/>
</dbReference>
<gene>
    <name evidence="4" type="ORF">GCM10008957_14800</name>
</gene>
<protein>
    <submittedName>
        <fullName evidence="4">Chromosome partitioning protein ParB</fullName>
    </submittedName>
</protein>
<dbReference type="SMART" id="SM00470">
    <property type="entry name" value="ParB"/>
    <property type="match status" value="1"/>
</dbReference>
<feature type="domain" description="ParB-like N-terminal" evidence="3">
    <location>
        <begin position="49"/>
        <end position="139"/>
    </location>
</feature>
<keyword evidence="2" id="KW-0238">DNA-binding</keyword>
<name>A0A918C246_9DEIO</name>
<dbReference type="InterPro" id="IPR036086">
    <property type="entry name" value="ParB/Sulfiredoxin_sf"/>
</dbReference>
<dbReference type="Gene3D" id="3.90.1530.30">
    <property type="match status" value="1"/>
</dbReference>
<keyword evidence="5" id="KW-1185">Reference proteome</keyword>
<dbReference type="AlphaFoldDB" id="A0A918C246"/>
<dbReference type="GO" id="GO:0007059">
    <property type="term" value="P:chromosome segregation"/>
    <property type="evidence" value="ECO:0007669"/>
    <property type="project" value="TreeGrafter"/>
</dbReference>
<comment type="similarity">
    <text evidence="1">Belongs to the ParB family.</text>
</comment>
<dbReference type="InterPro" id="IPR004437">
    <property type="entry name" value="ParB/RepB/Spo0J"/>
</dbReference>
<dbReference type="Gene3D" id="1.10.10.2830">
    <property type="match status" value="1"/>
</dbReference>
<reference evidence="4" key="1">
    <citation type="journal article" date="2014" name="Int. J. Syst. Evol. Microbiol.">
        <title>Complete genome sequence of Corynebacterium casei LMG S-19264T (=DSM 44701T), isolated from a smear-ripened cheese.</title>
        <authorList>
            <consortium name="US DOE Joint Genome Institute (JGI-PGF)"/>
            <person name="Walter F."/>
            <person name="Albersmeier A."/>
            <person name="Kalinowski J."/>
            <person name="Ruckert C."/>
        </authorList>
    </citation>
    <scope>NUCLEOTIDE SEQUENCE</scope>
    <source>
        <strain evidence="4">JCM 31311</strain>
    </source>
</reference>
<dbReference type="InterPro" id="IPR003115">
    <property type="entry name" value="ParB_N"/>
</dbReference>
<dbReference type="NCBIfam" id="TIGR00180">
    <property type="entry name" value="parB_part"/>
    <property type="match status" value="1"/>
</dbReference>
<proteinExistence type="inferred from homology"/>
<evidence type="ECO:0000259" key="3">
    <source>
        <dbReference type="SMART" id="SM00470"/>
    </source>
</evidence>
<dbReference type="InterPro" id="IPR050336">
    <property type="entry name" value="Chromosome_partition/occlusion"/>
</dbReference>
<dbReference type="GO" id="GO:0005694">
    <property type="term" value="C:chromosome"/>
    <property type="evidence" value="ECO:0007669"/>
    <property type="project" value="TreeGrafter"/>
</dbReference>
<dbReference type="EMBL" id="BMQL01000006">
    <property type="protein sequence ID" value="GGR03007.1"/>
    <property type="molecule type" value="Genomic_DNA"/>
</dbReference>
<dbReference type="RefSeq" id="WP_189088933.1">
    <property type="nucleotide sequence ID" value="NZ_BMQL01000006.1"/>
</dbReference>
<sequence>MSNRFAKPSGSSGTLSSILNRSVELAAGKGSLLHTALDEQLKAQSGEHVFLPIRQLVPNPGQPRRYFSPDSLEQLATSIRERGVLQPLMVRPLPREQYEIVFGERRWRAASIAGLEVVPVLIRTLSDSEVKFIAAVENLQREDLNRFDEVQFKLHLVAELLGVSEEQARAQLKQLRTQADDEGTVDRRTRVAALFEQLGNESWVSFVTNGLPVLNLPAFLVEPLRAGQLAYSKALLIARAPDMHQQVLLEKTVNNNLSLTELRQELQTLSTPATPQTADVVRRLLTPKRLQQLQQQNPKKHQRVQSLLTELRTLIDEPAASSE</sequence>
<dbReference type="CDD" id="cd16393">
    <property type="entry name" value="SPO0J_N"/>
    <property type="match status" value="1"/>
</dbReference>
<evidence type="ECO:0000313" key="4">
    <source>
        <dbReference type="EMBL" id="GGR03007.1"/>
    </source>
</evidence>
<dbReference type="PANTHER" id="PTHR33375">
    <property type="entry name" value="CHROMOSOME-PARTITIONING PROTEIN PARB-RELATED"/>
    <property type="match status" value="1"/>
</dbReference>
<dbReference type="Proteomes" id="UP000603865">
    <property type="component" value="Unassembled WGS sequence"/>
</dbReference>
<organism evidence="4 5">
    <name type="scientific">Deinococcus ruber</name>
    <dbReference type="NCBI Taxonomy" id="1848197"/>
    <lineage>
        <taxon>Bacteria</taxon>
        <taxon>Thermotogati</taxon>
        <taxon>Deinococcota</taxon>
        <taxon>Deinococci</taxon>
        <taxon>Deinococcales</taxon>
        <taxon>Deinococcaceae</taxon>
        <taxon>Deinococcus</taxon>
    </lineage>
</organism>
<dbReference type="FunFam" id="3.90.1530.30:FF:000001">
    <property type="entry name" value="Chromosome partitioning protein ParB"/>
    <property type="match status" value="1"/>
</dbReference>
<accession>A0A918C246</accession>
<dbReference type="PANTHER" id="PTHR33375:SF7">
    <property type="entry name" value="CHROMOSOME 2-PARTITIONING PROTEIN PARB-RELATED"/>
    <property type="match status" value="1"/>
</dbReference>
<evidence type="ECO:0000256" key="1">
    <source>
        <dbReference type="ARBA" id="ARBA00006295"/>
    </source>
</evidence>
<dbReference type="SUPFAM" id="SSF109709">
    <property type="entry name" value="KorB DNA-binding domain-like"/>
    <property type="match status" value="1"/>
</dbReference>
<evidence type="ECO:0000313" key="5">
    <source>
        <dbReference type="Proteomes" id="UP000603865"/>
    </source>
</evidence>
<reference evidence="4" key="2">
    <citation type="submission" date="2020-09" db="EMBL/GenBank/DDBJ databases">
        <authorList>
            <person name="Sun Q."/>
            <person name="Ohkuma M."/>
        </authorList>
    </citation>
    <scope>NUCLEOTIDE SEQUENCE</scope>
    <source>
        <strain evidence="4">JCM 31311</strain>
    </source>
</reference>
<comment type="caution">
    <text evidence="4">The sequence shown here is derived from an EMBL/GenBank/DDBJ whole genome shotgun (WGS) entry which is preliminary data.</text>
</comment>